<evidence type="ECO:0000313" key="1">
    <source>
        <dbReference type="EMBL" id="CAG8719365.1"/>
    </source>
</evidence>
<gene>
    <name evidence="1" type="ORF">FCALED_LOCUS14313</name>
</gene>
<accession>A0A9N9NC35</accession>
<evidence type="ECO:0000313" key="2">
    <source>
        <dbReference type="Proteomes" id="UP000789570"/>
    </source>
</evidence>
<organism evidence="1 2">
    <name type="scientific">Funneliformis caledonium</name>
    <dbReference type="NCBI Taxonomy" id="1117310"/>
    <lineage>
        <taxon>Eukaryota</taxon>
        <taxon>Fungi</taxon>
        <taxon>Fungi incertae sedis</taxon>
        <taxon>Mucoromycota</taxon>
        <taxon>Glomeromycotina</taxon>
        <taxon>Glomeromycetes</taxon>
        <taxon>Glomerales</taxon>
        <taxon>Glomeraceae</taxon>
        <taxon>Funneliformis</taxon>
    </lineage>
</organism>
<dbReference type="OrthoDB" id="2379186at2759"/>
<proteinExistence type="predicted"/>
<protein>
    <submittedName>
        <fullName evidence="1">12059_t:CDS:1</fullName>
    </submittedName>
</protein>
<keyword evidence="2" id="KW-1185">Reference proteome</keyword>
<dbReference type="AlphaFoldDB" id="A0A9N9NC35"/>
<name>A0A9N9NC35_9GLOM</name>
<comment type="caution">
    <text evidence="1">The sequence shown here is derived from an EMBL/GenBank/DDBJ whole genome shotgun (WGS) entry which is preliminary data.</text>
</comment>
<sequence length="157" mass="17682">MRHLIYPPSVGMNEDSFHAFWDADRNICPDMVILVRNVALYESKPVNIRSSEVKSEMICECRILPTIVNLCLARDTPDFITLLRPNGTIFNLEPLRKPGNLNELLKALICMLTCLKGIKPKPIMHSGQILFIIIKNTKKFIIDNATLGSDNTAIESS</sequence>
<reference evidence="1" key="1">
    <citation type="submission" date="2021-06" db="EMBL/GenBank/DDBJ databases">
        <authorList>
            <person name="Kallberg Y."/>
            <person name="Tangrot J."/>
            <person name="Rosling A."/>
        </authorList>
    </citation>
    <scope>NUCLEOTIDE SEQUENCE</scope>
    <source>
        <strain evidence="1">UK204</strain>
    </source>
</reference>
<dbReference type="Proteomes" id="UP000789570">
    <property type="component" value="Unassembled WGS sequence"/>
</dbReference>
<dbReference type="EMBL" id="CAJVPQ010009969">
    <property type="protein sequence ID" value="CAG8719365.1"/>
    <property type="molecule type" value="Genomic_DNA"/>
</dbReference>